<dbReference type="Proteomes" id="UP001201812">
    <property type="component" value="Unassembled WGS sequence"/>
</dbReference>
<gene>
    <name evidence="2" type="ORF">DdX_18516</name>
</gene>
<sequence length="369" mass="40494">MSRIIPDGKGGFILEVCPASAPNRVIPHGRSREGDKGPLAGAAIQSGQKVDPYPKRRRSDLGVAHVYNRNPANFVFPNSTAEPFKRGCGRRHLCEQSDALIQRAIEYFETNGCFTYHRSVTAVSIVSKVLGINHKSVQNASERAKAKGTPESTLPICCPKKKEKKKSSMTPKLNNTGRKRLFPHITSREATVLEQSTEAVVKSVARRTMDKSSVSKPQKPKLDNYGQCGKSNNRNENAQRSCVVKVGPSLVNVLVTTNLSNNDSVDKTNETIEPESSSSLTVIKEEQSLIDELAESVPAFSDHRHSSDLYAENIKSTQTQTSSNPSVIKDEPSFFDELAADIHGPSNYEDSWTPSANGKSIEEILKVLM</sequence>
<organism evidence="2 3">
    <name type="scientific">Ditylenchus destructor</name>
    <dbReference type="NCBI Taxonomy" id="166010"/>
    <lineage>
        <taxon>Eukaryota</taxon>
        <taxon>Metazoa</taxon>
        <taxon>Ecdysozoa</taxon>
        <taxon>Nematoda</taxon>
        <taxon>Chromadorea</taxon>
        <taxon>Rhabditida</taxon>
        <taxon>Tylenchina</taxon>
        <taxon>Tylenchomorpha</taxon>
        <taxon>Sphaerularioidea</taxon>
        <taxon>Anguinidae</taxon>
        <taxon>Anguininae</taxon>
        <taxon>Ditylenchus</taxon>
    </lineage>
</organism>
<protein>
    <submittedName>
        <fullName evidence="2">Uncharacterized protein</fullName>
    </submittedName>
</protein>
<accession>A0AAD4MJM7</accession>
<evidence type="ECO:0000256" key="1">
    <source>
        <dbReference type="SAM" id="MobiDB-lite"/>
    </source>
</evidence>
<evidence type="ECO:0000313" key="2">
    <source>
        <dbReference type="EMBL" id="KAI1697389.1"/>
    </source>
</evidence>
<dbReference type="AlphaFoldDB" id="A0AAD4MJM7"/>
<keyword evidence="3" id="KW-1185">Reference proteome</keyword>
<name>A0AAD4MJM7_9BILA</name>
<proteinExistence type="predicted"/>
<comment type="caution">
    <text evidence="2">The sequence shown here is derived from an EMBL/GenBank/DDBJ whole genome shotgun (WGS) entry which is preliminary data.</text>
</comment>
<feature type="region of interest" description="Disordered" evidence="1">
    <location>
        <begin position="204"/>
        <end position="236"/>
    </location>
</feature>
<reference evidence="2" key="1">
    <citation type="submission" date="2022-01" db="EMBL/GenBank/DDBJ databases">
        <title>Genome Sequence Resource for Two Populations of Ditylenchus destructor, the Migratory Endoparasitic Phytonematode.</title>
        <authorList>
            <person name="Zhang H."/>
            <person name="Lin R."/>
            <person name="Xie B."/>
        </authorList>
    </citation>
    <scope>NUCLEOTIDE SEQUENCE</scope>
    <source>
        <strain evidence="2">BazhouSP</strain>
    </source>
</reference>
<feature type="region of interest" description="Disordered" evidence="1">
    <location>
        <begin position="141"/>
        <end position="177"/>
    </location>
</feature>
<dbReference type="EMBL" id="JAKKPZ010000270">
    <property type="protein sequence ID" value="KAI1697389.1"/>
    <property type="molecule type" value="Genomic_DNA"/>
</dbReference>
<evidence type="ECO:0000313" key="3">
    <source>
        <dbReference type="Proteomes" id="UP001201812"/>
    </source>
</evidence>